<dbReference type="Pfam" id="PF01476">
    <property type="entry name" value="LysM"/>
    <property type="match status" value="2"/>
</dbReference>
<comment type="caution">
    <text evidence="5">The sequence shown here is derived from an EMBL/GenBank/DDBJ whole genome shotgun (WGS) entry which is preliminary data.</text>
</comment>
<dbReference type="GO" id="GO:0004553">
    <property type="term" value="F:hydrolase activity, hydrolyzing O-glycosyl compounds"/>
    <property type="evidence" value="ECO:0007669"/>
    <property type="project" value="InterPro"/>
</dbReference>
<dbReference type="AlphaFoldDB" id="A0A511ZPS8"/>
<dbReference type="PANTHER" id="PTHR39160:SF6">
    <property type="entry name" value="CELL WALL-BINDING PROTEIN YOCH"/>
    <property type="match status" value="1"/>
</dbReference>
<sequence>MRKLVAALSAGIIITSAAATTVSAEENEHKVESGESLWKIADQYDTSVQNLLDINSLTTTVIHPEDVIYISQPDEDGEESSLYTVEKGDTLSDISKKFGVSVKDIKEWNKLSSDIIVIGAELSINGATAEAAEPAVQEEPAEEPVTEEVAEESASAEEESEPAQEESAVEQTSNEESASESEEQSSNESPQGQTISVEATAYTAGCNGCSGVTATGVDLNADPNAKVIAVDPSVIPLGSKVYVEGYGYATAADTGGAIQGNKIDLHVPTKEEALSFGRQQVNVTIVE</sequence>
<feature type="chain" id="PRO_5039080309" evidence="3">
    <location>
        <begin position="20"/>
        <end position="287"/>
    </location>
</feature>
<name>A0A511ZPS8_9BACI</name>
<evidence type="ECO:0000256" key="2">
    <source>
        <dbReference type="SAM" id="MobiDB-lite"/>
    </source>
</evidence>
<feature type="signal peptide" evidence="3">
    <location>
        <begin position="1"/>
        <end position="19"/>
    </location>
</feature>
<dbReference type="InterPro" id="IPR051933">
    <property type="entry name" value="Resuscitation_pf_RpfB"/>
</dbReference>
<dbReference type="STRING" id="582851.GCA_900162665_01611"/>
<dbReference type="InterPro" id="IPR036779">
    <property type="entry name" value="LysM_dom_sf"/>
</dbReference>
<feature type="domain" description="LysM" evidence="4">
    <location>
        <begin position="27"/>
        <end position="70"/>
    </location>
</feature>
<dbReference type="SMART" id="SM00257">
    <property type="entry name" value="LysM"/>
    <property type="match status" value="2"/>
</dbReference>
<feature type="region of interest" description="Disordered" evidence="2">
    <location>
        <begin position="129"/>
        <end position="193"/>
    </location>
</feature>
<dbReference type="EMBL" id="BJYM01000022">
    <property type="protein sequence ID" value="GEN89451.1"/>
    <property type="molecule type" value="Genomic_DNA"/>
</dbReference>
<feature type="compositionally biased region" description="Low complexity" evidence="2">
    <location>
        <begin position="129"/>
        <end position="138"/>
    </location>
</feature>
<evidence type="ECO:0000313" key="6">
    <source>
        <dbReference type="Proteomes" id="UP000321558"/>
    </source>
</evidence>
<proteinExistence type="predicted"/>
<dbReference type="InterPro" id="IPR036908">
    <property type="entry name" value="RlpA-like_sf"/>
</dbReference>
<dbReference type="OrthoDB" id="9798935at2"/>
<dbReference type="InterPro" id="IPR010611">
    <property type="entry name" value="3D_dom"/>
</dbReference>
<dbReference type="PANTHER" id="PTHR39160">
    <property type="entry name" value="CELL WALL-BINDING PROTEIN YOCH"/>
    <property type="match status" value="1"/>
</dbReference>
<dbReference type="PROSITE" id="PS51782">
    <property type="entry name" value="LYSM"/>
    <property type="match status" value="2"/>
</dbReference>
<dbReference type="Gene3D" id="2.40.40.10">
    <property type="entry name" value="RlpA-like domain"/>
    <property type="match status" value="1"/>
</dbReference>
<dbReference type="RefSeq" id="WP_147212338.1">
    <property type="nucleotide sequence ID" value="NZ_BJYM01000022.1"/>
</dbReference>
<keyword evidence="1 3" id="KW-0732">Signal</keyword>
<protein>
    <submittedName>
        <fullName evidence="5">Cell wall-binding protein YocH</fullName>
    </submittedName>
</protein>
<dbReference type="SUPFAM" id="SSF50685">
    <property type="entry name" value="Barwin-like endoglucanases"/>
    <property type="match status" value="1"/>
</dbReference>
<dbReference type="GO" id="GO:0019867">
    <property type="term" value="C:outer membrane"/>
    <property type="evidence" value="ECO:0007669"/>
    <property type="project" value="InterPro"/>
</dbReference>
<accession>A0A511ZPS8</accession>
<feature type="domain" description="LysM" evidence="4">
    <location>
        <begin position="81"/>
        <end position="124"/>
    </location>
</feature>
<dbReference type="InterPro" id="IPR018392">
    <property type="entry name" value="LysM"/>
</dbReference>
<keyword evidence="6" id="KW-1185">Reference proteome</keyword>
<dbReference type="Proteomes" id="UP000321558">
    <property type="component" value="Unassembled WGS sequence"/>
</dbReference>
<dbReference type="CDD" id="cd22786">
    <property type="entry name" value="DPBB_YuiC-like"/>
    <property type="match status" value="1"/>
</dbReference>
<evidence type="ECO:0000256" key="1">
    <source>
        <dbReference type="ARBA" id="ARBA00022729"/>
    </source>
</evidence>
<gene>
    <name evidence="5" type="primary">yocH</name>
    <name evidence="5" type="ORF">OSO01_41900</name>
</gene>
<dbReference type="GO" id="GO:0009254">
    <property type="term" value="P:peptidoglycan turnover"/>
    <property type="evidence" value="ECO:0007669"/>
    <property type="project" value="InterPro"/>
</dbReference>
<dbReference type="CDD" id="cd00118">
    <property type="entry name" value="LysM"/>
    <property type="match status" value="2"/>
</dbReference>
<evidence type="ECO:0000313" key="5">
    <source>
        <dbReference type="EMBL" id="GEN89451.1"/>
    </source>
</evidence>
<evidence type="ECO:0000256" key="3">
    <source>
        <dbReference type="SAM" id="SignalP"/>
    </source>
</evidence>
<reference evidence="5 6" key="1">
    <citation type="submission" date="2019-07" db="EMBL/GenBank/DDBJ databases">
        <title>Whole genome shotgun sequence of Oceanobacillus sojae NBRC 105379.</title>
        <authorList>
            <person name="Hosoyama A."/>
            <person name="Uohara A."/>
            <person name="Ohji S."/>
            <person name="Ichikawa N."/>
        </authorList>
    </citation>
    <scope>NUCLEOTIDE SEQUENCE [LARGE SCALE GENOMIC DNA]</scope>
    <source>
        <strain evidence="5 6">NBRC 105379</strain>
    </source>
</reference>
<dbReference type="SUPFAM" id="SSF54106">
    <property type="entry name" value="LysM domain"/>
    <property type="match status" value="2"/>
</dbReference>
<dbReference type="Pfam" id="PF06725">
    <property type="entry name" value="3D"/>
    <property type="match status" value="1"/>
</dbReference>
<evidence type="ECO:0000259" key="4">
    <source>
        <dbReference type="PROSITE" id="PS51782"/>
    </source>
</evidence>
<organism evidence="5 6">
    <name type="scientific">Oceanobacillus sojae</name>
    <dbReference type="NCBI Taxonomy" id="582851"/>
    <lineage>
        <taxon>Bacteria</taxon>
        <taxon>Bacillati</taxon>
        <taxon>Bacillota</taxon>
        <taxon>Bacilli</taxon>
        <taxon>Bacillales</taxon>
        <taxon>Bacillaceae</taxon>
        <taxon>Oceanobacillus</taxon>
    </lineage>
</organism>
<feature type="compositionally biased region" description="Acidic residues" evidence="2">
    <location>
        <begin position="139"/>
        <end position="168"/>
    </location>
</feature>
<dbReference type="Gene3D" id="3.10.350.10">
    <property type="entry name" value="LysM domain"/>
    <property type="match status" value="2"/>
</dbReference>